<evidence type="ECO:0000313" key="2">
    <source>
        <dbReference type="Proteomes" id="UP000007058"/>
    </source>
</evidence>
<keyword evidence="2" id="KW-1185">Reference proteome</keyword>
<reference evidence="1 2" key="1">
    <citation type="journal article" date="2005" name="DNA Res.">
        <title>Complete genome sequence of the facultative anaerobic magnetotactic bacterium Magnetospirillum sp. strain AMB-1.</title>
        <authorList>
            <person name="Matsunaga T."/>
            <person name="Okamura Y."/>
            <person name="Fukuda Y."/>
            <person name="Wahyudi A.T."/>
            <person name="Murase Y."/>
            <person name="Takeyama H."/>
        </authorList>
    </citation>
    <scope>NUCLEOTIDE SEQUENCE [LARGE SCALE GENOMIC DNA]</scope>
    <source>
        <strain evidence="2">ATCC 700264 / AMB-1</strain>
    </source>
</reference>
<dbReference type="EMBL" id="AP007255">
    <property type="protein sequence ID" value="BAE53235.1"/>
    <property type="molecule type" value="Genomic_DNA"/>
</dbReference>
<dbReference type="KEGG" id="mag:amb4431"/>
<organism evidence="1 2">
    <name type="scientific">Paramagnetospirillum magneticum (strain ATCC 700264 / AMB-1)</name>
    <name type="common">Magnetospirillum magneticum</name>
    <dbReference type="NCBI Taxonomy" id="342108"/>
    <lineage>
        <taxon>Bacteria</taxon>
        <taxon>Pseudomonadati</taxon>
        <taxon>Pseudomonadota</taxon>
        <taxon>Alphaproteobacteria</taxon>
        <taxon>Rhodospirillales</taxon>
        <taxon>Magnetospirillaceae</taxon>
        <taxon>Paramagnetospirillum</taxon>
    </lineage>
</organism>
<dbReference type="AlphaFoldDB" id="Q2VYU0"/>
<protein>
    <submittedName>
        <fullName evidence="1">Uncharacterized protein</fullName>
    </submittedName>
</protein>
<evidence type="ECO:0000313" key="1">
    <source>
        <dbReference type="EMBL" id="BAE53235.1"/>
    </source>
</evidence>
<dbReference type="HOGENOM" id="CLU_833668_0_0_5"/>
<gene>
    <name evidence="1" type="ordered locus">amb4431</name>
</gene>
<sequence length="333" mass="36869">MCARTSNNKSRKAVPMPLSPELSYDAHIAPILVGTHAPGLPSYIIAIQRFIARLDFPAKATRRAASIVASLQDRLSSRLAGKLQRWKDLGDAEKLLYIVIGLEQMNFRFNAFATIHLKEAGNEIETAEQVVADLQEVLRHVDPMAEVLAVEALDRGIRHVHCLVSLPKAPTTRAGRAHLRDIVGWFDERNGRPGIAWKNGSGVPAHLEWLDEQKVFQRVGVGGLVGAACYMAGQREMRLVAGRNLRAIGKRLHADATEGVRQARSPGSQFSLDAETECEAPLAGRSGESEMVEDISRLTSAKFDLIELTRQEWARSWWRVPPCIERPALLPAR</sequence>
<name>Q2VYU0_PARM1</name>
<proteinExistence type="predicted"/>
<dbReference type="Proteomes" id="UP000007058">
    <property type="component" value="Chromosome"/>
</dbReference>
<accession>Q2VYU0</accession>